<dbReference type="Proteomes" id="UP000236161">
    <property type="component" value="Unassembled WGS sequence"/>
</dbReference>
<sequence>MAQCFAWTTLQSGGQPCFLELHYLTSIYYVVRVYRWPACPSLAGPLFHLNLLCGKINRMVGEPQRQAEVVGGNTGISGLVVKNNATIRAFLSGAAAENERLSRDLRDLSSDLVARDSVPYRSIRAIWSALPAGVRPSVISLFFGIDFVFSSPKPREKVREP</sequence>
<name>A0A2I0AJH8_9ASPA</name>
<keyword evidence="2" id="KW-1185">Reference proteome</keyword>
<proteinExistence type="predicted"/>
<organism evidence="1 2">
    <name type="scientific">Apostasia shenzhenica</name>
    <dbReference type="NCBI Taxonomy" id="1088818"/>
    <lineage>
        <taxon>Eukaryota</taxon>
        <taxon>Viridiplantae</taxon>
        <taxon>Streptophyta</taxon>
        <taxon>Embryophyta</taxon>
        <taxon>Tracheophyta</taxon>
        <taxon>Spermatophyta</taxon>
        <taxon>Magnoliopsida</taxon>
        <taxon>Liliopsida</taxon>
        <taxon>Asparagales</taxon>
        <taxon>Orchidaceae</taxon>
        <taxon>Apostasioideae</taxon>
        <taxon>Apostasia</taxon>
    </lineage>
</organism>
<dbReference type="OrthoDB" id="2018698at2759"/>
<protein>
    <submittedName>
        <fullName evidence="1">Uncharacterized protein</fullName>
    </submittedName>
</protein>
<gene>
    <name evidence="1" type="ORF">AXF42_Ash012001</name>
</gene>
<evidence type="ECO:0000313" key="2">
    <source>
        <dbReference type="Proteomes" id="UP000236161"/>
    </source>
</evidence>
<reference evidence="1 2" key="1">
    <citation type="journal article" date="2017" name="Nature">
        <title>The Apostasia genome and the evolution of orchids.</title>
        <authorList>
            <person name="Zhang G.Q."/>
            <person name="Liu K.W."/>
            <person name="Li Z."/>
            <person name="Lohaus R."/>
            <person name="Hsiao Y.Y."/>
            <person name="Niu S.C."/>
            <person name="Wang J.Y."/>
            <person name="Lin Y.C."/>
            <person name="Xu Q."/>
            <person name="Chen L.J."/>
            <person name="Yoshida K."/>
            <person name="Fujiwara S."/>
            <person name="Wang Z.W."/>
            <person name="Zhang Y.Q."/>
            <person name="Mitsuda N."/>
            <person name="Wang M."/>
            <person name="Liu G.H."/>
            <person name="Pecoraro L."/>
            <person name="Huang H.X."/>
            <person name="Xiao X.J."/>
            <person name="Lin M."/>
            <person name="Wu X.Y."/>
            <person name="Wu W.L."/>
            <person name="Chen Y.Y."/>
            <person name="Chang S.B."/>
            <person name="Sakamoto S."/>
            <person name="Ohme-Takagi M."/>
            <person name="Yagi M."/>
            <person name="Zeng S.J."/>
            <person name="Shen C.Y."/>
            <person name="Yeh C.M."/>
            <person name="Luo Y.B."/>
            <person name="Tsai W.C."/>
            <person name="Van de Peer Y."/>
            <person name="Liu Z.J."/>
        </authorList>
    </citation>
    <scope>NUCLEOTIDE SEQUENCE [LARGE SCALE GENOMIC DNA]</scope>
    <source>
        <strain evidence="2">cv. Shenzhen</strain>
        <tissue evidence="1">Stem</tissue>
    </source>
</reference>
<dbReference type="AlphaFoldDB" id="A0A2I0AJH8"/>
<evidence type="ECO:0000313" key="1">
    <source>
        <dbReference type="EMBL" id="PKA55709.1"/>
    </source>
</evidence>
<accession>A0A2I0AJH8</accession>
<dbReference type="STRING" id="1088818.A0A2I0AJH8"/>
<dbReference type="EMBL" id="KZ451978">
    <property type="protein sequence ID" value="PKA55709.1"/>
    <property type="molecule type" value="Genomic_DNA"/>
</dbReference>